<dbReference type="AlphaFoldDB" id="Q08UD8"/>
<reference evidence="4 6" key="1">
    <citation type="submission" date="2006-04" db="EMBL/GenBank/DDBJ databases">
        <authorList>
            <person name="Nierman W.C."/>
        </authorList>
    </citation>
    <scope>NUCLEOTIDE SEQUENCE [LARGE SCALE GENOMIC DNA]</scope>
    <source>
        <strain evidence="4 6">DW4/3-1</strain>
    </source>
</reference>
<dbReference type="RefSeq" id="WP_002616958.1">
    <property type="nucleotide sequence ID" value="NC_014623.1"/>
</dbReference>
<dbReference type="Proteomes" id="UP000001351">
    <property type="component" value="Chromosome"/>
</dbReference>
<evidence type="ECO:0000313" key="3">
    <source>
        <dbReference type="EMBL" id="ADO72844.1"/>
    </source>
</evidence>
<organism evidence="4 6">
    <name type="scientific">Stigmatella aurantiaca (strain DW4/3-1)</name>
    <dbReference type="NCBI Taxonomy" id="378806"/>
    <lineage>
        <taxon>Bacteria</taxon>
        <taxon>Pseudomonadati</taxon>
        <taxon>Myxococcota</taxon>
        <taxon>Myxococcia</taxon>
        <taxon>Myxococcales</taxon>
        <taxon>Cystobacterineae</taxon>
        <taxon>Archangiaceae</taxon>
        <taxon>Stigmatella</taxon>
    </lineage>
</organism>
<evidence type="ECO:0000256" key="1">
    <source>
        <dbReference type="SAM" id="MobiDB-lite"/>
    </source>
</evidence>
<proteinExistence type="predicted"/>
<dbReference type="PROSITE" id="PS51318">
    <property type="entry name" value="TAT"/>
    <property type="match status" value="1"/>
</dbReference>
<dbReference type="InterPro" id="IPR023210">
    <property type="entry name" value="NADP_OxRdtase_dom"/>
</dbReference>
<dbReference type="SUPFAM" id="SSF51430">
    <property type="entry name" value="NAD(P)-linked oxidoreductase"/>
    <property type="match status" value="1"/>
</dbReference>
<dbReference type="InterPro" id="IPR006311">
    <property type="entry name" value="TAT_signal"/>
</dbReference>
<dbReference type="NCBIfam" id="TIGR01409">
    <property type="entry name" value="TAT_signal_seq"/>
    <property type="match status" value="1"/>
</dbReference>
<name>Q08UD8_STIAD</name>
<dbReference type="HOGENOM" id="CLU_023205_3_0_7"/>
<gene>
    <name evidence="3" type="ordered locus">STAUR_5072</name>
    <name evidence="4" type="ORF">STIAU_7114</name>
</gene>
<dbReference type="Gene3D" id="3.20.20.100">
    <property type="entry name" value="NADP-dependent oxidoreductase domain"/>
    <property type="match status" value="1"/>
</dbReference>
<dbReference type="PATRIC" id="fig|378806.16.peg.3030"/>
<accession>Q08UD8</accession>
<dbReference type="EMBL" id="AAMD01000130">
    <property type="protein sequence ID" value="EAU64095.1"/>
    <property type="molecule type" value="Genomic_DNA"/>
</dbReference>
<sequence length="337" mass="37079">MKQSRRDLLKLAGAAAIAGSLAENRAEAAPKSPSSGGIPKRPLGKTGVEVSCLALGGHHIGRLPDVKASSRLVHQAIEAGITFMDNAWDYHDGRSEMWMGEALKDRRNQVFLMTKCCSHGRDKRTALEQLDASLRRLQTDHLDLWQIHEVAWDDDPEKHFMKDGAVEALAQAKKEGKVRFIGFTGHKSPELHLKMLSHGFPFDTVQMPINAFDSQFRSFQKEVLPELEKQGIAGIGMKSLNGSGAPIQQGLLTVEEALRYALSQPIAALVSGIDSEKVLRQNLAIVQRFKPMTDEEKQALEKRLAPKAQDGGLELYKTTRKFEGAVGRAQHGMSADG</sequence>
<dbReference type="InterPro" id="IPR053135">
    <property type="entry name" value="AKR2_Oxidoreductase"/>
</dbReference>
<feature type="domain" description="NADP-dependent oxidoreductase" evidence="2">
    <location>
        <begin position="54"/>
        <end position="242"/>
    </location>
</feature>
<keyword evidence="5" id="KW-1185">Reference proteome</keyword>
<dbReference type="EMBL" id="CP002271">
    <property type="protein sequence ID" value="ADO72844.1"/>
    <property type="molecule type" value="Genomic_DNA"/>
</dbReference>
<reference evidence="3 5" key="2">
    <citation type="journal article" date="2011" name="Mol. Biol. Evol.">
        <title>Comparative genomic analysis of fruiting body formation in Myxococcales.</title>
        <authorList>
            <person name="Huntley S."/>
            <person name="Hamann N."/>
            <person name="Wegener-Feldbrugge S."/>
            <person name="Treuner-Lange A."/>
            <person name="Kube M."/>
            <person name="Reinhardt R."/>
            <person name="Klages S."/>
            <person name="Muller R."/>
            <person name="Ronning C.M."/>
            <person name="Nierman W.C."/>
            <person name="Sogaard-Andersen L."/>
        </authorList>
    </citation>
    <scope>NUCLEOTIDE SEQUENCE [LARGE SCALE GENOMIC DNA]</scope>
    <source>
        <strain evidence="3 5">DW4/3-1</strain>
    </source>
</reference>
<dbReference type="KEGG" id="sur:STAUR_5072"/>
<dbReference type="eggNOG" id="COG0667">
    <property type="taxonomic scope" value="Bacteria"/>
</dbReference>
<dbReference type="PANTHER" id="PTHR43312">
    <property type="entry name" value="D-THREO-ALDOSE 1-DEHYDROGENASE"/>
    <property type="match status" value="1"/>
</dbReference>
<dbReference type="InterPro" id="IPR036812">
    <property type="entry name" value="NAD(P)_OxRdtase_dom_sf"/>
</dbReference>
<evidence type="ECO:0000259" key="2">
    <source>
        <dbReference type="Pfam" id="PF00248"/>
    </source>
</evidence>
<dbReference type="InterPro" id="IPR019546">
    <property type="entry name" value="TAT_signal_bac_arc"/>
</dbReference>
<dbReference type="OrthoDB" id="9773828at2"/>
<dbReference type="STRING" id="378806.STAUR_5072"/>
<protein>
    <submittedName>
        <fullName evidence="3">Aldo/keto reductase</fullName>
    </submittedName>
    <submittedName>
        <fullName evidence="4">Twin-arginine translocation pathway signal</fullName>
    </submittedName>
</protein>
<evidence type="ECO:0000313" key="6">
    <source>
        <dbReference type="Proteomes" id="UP000032702"/>
    </source>
</evidence>
<feature type="region of interest" description="Disordered" evidence="1">
    <location>
        <begin position="23"/>
        <end position="43"/>
    </location>
</feature>
<dbReference type="Proteomes" id="UP000032702">
    <property type="component" value="Unassembled WGS sequence"/>
</dbReference>
<dbReference type="CDD" id="cd19100">
    <property type="entry name" value="AKR_unchar"/>
    <property type="match status" value="1"/>
</dbReference>
<evidence type="ECO:0000313" key="4">
    <source>
        <dbReference type="EMBL" id="EAU64095.1"/>
    </source>
</evidence>
<dbReference type="Pfam" id="PF00248">
    <property type="entry name" value="Aldo_ket_red"/>
    <property type="match status" value="1"/>
</dbReference>
<dbReference type="PANTHER" id="PTHR43312:SF1">
    <property type="entry name" value="NADP-DEPENDENT OXIDOREDUCTASE DOMAIN-CONTAINING PROTEIN"/>
    <property type="match status" value="1"/>
</dbReference>
<evidence type="ECO:0000313" key="5">
    <source>
        <dbReference type="Proteomes" id="UP000001351"/>
    </source>
</evidence>